<dbReference type="PANTHER" id="PTHR42928">
    <property type="entry name" value="TRICARBOXYLATE-BINDING PROTEIN"/>
    <property type="match status" value="1"/>
</dbReference>
<dbReference type="Pfam" id="PF03401">
    <property type="entry name" value="TctC"/>
    <property type="match status" value="1"/>
</dbReference>
<keyword evidence="4" id="KW-1185">Reference proteome</keyword>
<dbReference type="RefSeq" id="WP_271429314.1">
    <property type="nucleotide sequence ID" value="NZ_JAQIPB010000008.1"/>
</dbReference>
<feature type="signal peptide" evidence="2">
    <location>
        <begin position="1"/>
        <end position="25"/>
    </location>
</feature>
<evidence type="ECO:0000313" key="3">
    <source>
        <dbReference type="EMBL" id="MDA7418102.1"/>
    </source>
</evidence>
<dbReference type="SUPFAM" id="SSF53850">
    <property type="entry name" value="Periplasmic binding protein-like II"/>
    <property type="match status" value="1"/>
</dbReference>
<dbReference type="EMBL" id="JAQIPB010000008">
    <property type="protein sequence ID" value="MDA7418102.1"/>
    <property type="molecule type" value="Genomic_DNA"/>
</dbReference>
<dbReference type="InterPro" id="IPR042100">
    <property type="entry name" value="Bug_dom1"/>
</dbReference>
<dbReference type="PANTHER" id="PTHR42928:SF5">
    <property type="entry name" value="BLR1237 PROTEIN"/>
    <property type="match status" value="1"/>
</dbReference>
<dbReference type="InterPro" id="IPR005064">
    <property type="entry name" value="BUG"/>
</dbReference>
<accession>A0AAE3T269</accession>
<evidence type="ECO:0000313" key="4">
    <source>
        <dbReference type="Proteomes" id="UP001212602"/>
    </source>
</evidence>
<comment type="similarity">
    <text evidence="1">Belongs to the UPF0065 (bug) family.</text>
</comment>
<feature type="chain" id="PRO_5042266995" evidence="2">
    <location>
        <begin position="26"/>
        <end position="326"/>
    </location>
</feature>
<protein>
    <submittedName>
        <fullName evidence="3">Tripartite tricarboxylate transporter substrate binding protein</fullName>
    </submittedName>
</protein>
<dbReference type="Gene3D" id="3.40.190.150">
    <property type="entry name" value="Bordetella uptake gene, domain 1"/>
    <property type="match status" value="1"/>
</dbReference>
<evidence type="ECO:0000256" key="1">
    <source>
        <dbReference type="ARBA" id="ARBA00006987"/>
    </source>
</evidence>
<gene>
    <name evidence="3" type="ORF">PGB34_17185</name>
</gene>
<dbReference type="PIRSF" id="PIRSF017082">
    <property type="entry name" value="YflP"/>
    <property type="match status" value="1"/>
</dbReference>
<reference evidence="3" key="1">
    <citation type="submission" date="2023-01" db="EMBL/GenBank/DDBJ databases">
        <title>Xenophilus mangrovi sp. nov., isolated from soil of Mangrove nature reserve.</title>
        <authorList>
            <person name="Xu S."/>
            <person name="Liu Z."/>
            <person name="Xu Y."/>
        </authorList>
    </citation>
    <scope>NUCLEOTIDE SEQUENCE</scope>
    <source>
        <strain evidence="3">YW8</strain>
    </source>
</reference>
<evidence type="ECO:0000256" key="2">
    <source>
        <dbReference type="SAM" id="SignalP"/>
    </source>
</evidence>
<dbReference type="AlphaFoldDB" id="A0AAE3T269"/>
<dbReference type="Gene3D" id="3.40.190.10">
    <property type="entry name" value="Periplasmic binding protein-like II"/>
    <property type="match status" value="1"/>
</dbReference>
<comment type="caution">
    <text evidence="3">The sequence shown here is derived from an EMBL/GenBank/DDBJ whole genome shotgun (WGS) entry which is preliminary data.</text>
</comment>
<dbReference type="Proteomes" id="UP001212602">
    <property type="component" value="Unassembled WGS sequence"/>
</dbReference>
<keyword evidence="2" id="KW-0732">Signal</keyword>
<proteinExistence type="inferred from homology"/>
<organism evidence="3 4">
    <name type="scientific">Xenophilus arseniciresistens</name>
    <dbReference type="NCBI Taxonomy" id="1283306"/>
    <lineage>
        <taxon>Bacteria</taxon>
        <taxon>Pseudomonadati</taxon>
        <taxon>Pseudomonadota</taxon>
        <taxon>Betaproteobacteria</taxon>
        <taxon>Burkholderiales</taxon>
        <taxon>Comamonadaceae</taxon>
        <taxon>Xenophilus</taxon>
    </lineage>
</organism>
<sequence>MKLIAYLFRSIALAAVVAAPTFAYSESGYPSKPVKLIVPYPAGGSTDVVARKLGQAIADGWKQPVIVDNRGGASGMIGLEAAARSDKDGYTIVMSATGPQAINVGLFPKINYDPVKDFEPILQTAIFPLLMVAPANAPYRNVMEFISWAGVNKGTVNFCSIGTGSPSHLAGELFASMTKLQMTHVPYRGSSPALVDLMGGICNVMFDSALTAGPHVRSGKLKLLAVGTDSRMTAFPSVPTVSESGVPGFTAYTWTALFAPSGTPAPIVEKIRVNAAKAIASPDFRALLEAQGAIPGTGGGPELAAFLKSEIEKSSKLIKERGIKPE</sequence>
<dbReference type="CDD" id="cd13578">
    <property type="entry name" value="PBP2_Bug27"/>
    <property type="match status" value="1"/>
</dbReference>
<name>A0AAE3T269_9BURK</name>